<dbReference type="GO" id="GO:0016787">
    <property type="term" value="F:hydrolase activity"/>
    <property type="evidence" value="ECO:0007669"/>
    <property type="project" value="UniProtKB-KW"/>
</dbReference>
<dbReference type="SMART" id="SM00490">
    <property type="entry name" value="HELICc"/>
    <property type="match status" value="1"/>
</dbReference>
<dbReference type="InterPro" id="IPR001650">
    <property type="entry name" value="Helicase_C-like"/>
</dbReference>
<dbReference type="FunFam" id="3.40.50.300:FF:000446">
    <property type="entry name" value="ATP-dependent RNA helicase SUPV3L1, mitochondrial"/>
    <property type="match status" value="1"/>
</dbReference>
<evidence type="ECO:0000256" key="4">
    <source>
        <dbReference type="ARBA" id="ARBA00022806"/>
    </source>
</evidence>
<dbReference type="AlphaFoldDB" id="A0A7R8HD84"/>
<protein>
    <submittedName>
        <fullName evidence="7">SUPV3L1</fullName>
        <ecNumber evidence="7">3.6.4.13</ecNumber>
    </submittedName>
</protein>
<dbReference type="Gene3D" id="3.40.50.300">
    <property type="entry name" value="P-loop containing nucleotide triphosphate hydrolases"/>
    <property type="match status" value="2"/>
</dbReference>
<evidence type="ECO:0000313" key="8">
    <source>
        <dbReference type="Proteomes" id="UP000675881"/>
    </source>
</evidence>
<keyword evidence="4" id="KW-0347">Helicase</keyword>
<reference evidence="7" key="1">
    <citation type="submission" date="2021-02" db="EMBL/GenBank/DDBJ databases">
        <authorList>
            <person name="Bekaert M."/>
        </authorList>
    </citation>
    <scope>NUCLEOTIDE SEQUENCE</scope>
    <source>
        <strain evidence="7">IoA-00</strain>
    </source>
</reference>
<keyword evidence="8" id="KW-1185">Reference proteome</keyword>
<dbReference type="PROSITE" id="PS51194">
    <property type="entry name" value="HELICASE_CTER"/>
    <property type="match status" value="1"/>
</dbReference>
<keyword evidence="5" id="KW-0067">ATP-binding</keyword>
<dbReference type="Pfam" id="PF22527">
    <property type="entry name" value="DEXQc_Suv3"/>
    <property type="match status" value="1"/>
</dbReference>
<evidence type="ECO:0000256" key="6">
    <source>
        <dbReference type="ARBA" id="ARBA00047984"/>
    </source>
</evidence>
<dbReference type="GO" id="GO:0045025">
    <property type="term" value="C:mitochondrial degradosome"/>
    <property type="evidence" value="ECO:0007669"/>
    <property type="project" value="TreeGrafter"/>
</dbReference>
<dbReference type="InterPro" id="IPR055206">
    <property type="entry name" value="DEXQc_SUV3"/>
</dbReference>
<accession>A0A7R8HD84</accession>
<proteinExistence type="inferred from homology"/>
<gene>
    <name evidence="7" type="ORF">LSAA_13904</name>
</gene>
<comment type="catalytic activity">
    <reaction evidence="6">
        <text>ATP + H2O = ADP + phosphate + H(+)</text>
        <dbReference type="Rhea" id="RHEA:13065"/>
        <dbReference type="ChEBI" id="CHEBI:15377"/>
        <dbReference type="ChEBI" id="CHEBI:15378"/>
        <dbReference type="ChEBI" id="CHEBI:30616"/>
        <dbReference type="ChEBI" id="CHEBI:43474"/>
        <dbReference type="ChEBI" id="CHEBI:456216"/>
        <dbReference type="EC" id="3.6.4.13"/>
    </reaction>
</comment>
<evidence type="ECO:0000313" key="7">
    <source>
        <dbReference type="EMBL" id="CAF3029243.1"/>
    </source>
</evidence>
<dbReference type="SUPFAM" id="SSF52540">
    <property type="entry name" value="P-loop containing nucleoside triphosphate hydrolases"/>
    <property type="match status" value="1"/>
</dbReference>
<keyword evidence="3 7" id="KW-0378">Hydrolase</keyword>
<evidence type="ECO:0000256" key="5">
    <source>
        <dbReference type="ARBA" id="ARBA00022840"/>
    </source>
</evidence>
<name>A0A7R8HD84_LEPSM</name>
<comment type="similarity">
    <text evidence="1">Belongs to the helicase family.</text>
</comment>
<evidence type="ECO:0000256" key="2">
    <source>
        <dbReference type="ARBA" id="ARBA00022741"/>
    </source>
</evidence>
<dbReference type="OrthoDB" id="6692397at2759"/>
<dbReference type="Gene3D" id="1.10.1740.140">
    <property type="match status" value="1"/>
</dbReference>
<dbReference type="GO" id="GO:0000965">
    <property type="term" value="P:mitochondrial RNA 3'-end processing"/>
    <property type="evidence" value="ECO:0007669"/>
    <property type="project" value="TreeGrafter"/>
</dbReference>
<dbReference type="InterPro" id="IPR027417">
    <property type="entry name" value="P-loop_NTPase"/>
</dbReference>
<dbReference type="Proteomes" id="UP000675881">
    <property type="component" value="Chromosome 8"/>
</dbReference>
<dbReference type="InterPro" id="IPR050699">
    <property type="entry name" value="RNA-DNA_Helicase"/>
</dbReference>
<evidence type="ECO:0000256" key="3">
    <source>
        <dbReference type="ARBA" id="ARBA00022801"/>
    </source>
</evidence>
<dbReference type="InterPro" id="IPR041453">
    <property type="entry name" value="Suv3_N"/>
</dbReference>
<evidence type="ECO:0000256" key="1">
    <source>
        <dbReference type="ARBA" id="ARBA00008708"/>
    </source>
</evidence>
<dbReference type="GO" id="GO:0003724">
    <property type="term" value="F:RNA helicase activity"/>
    <property type="evidence" value="ECO:0007669"/>
    <property type="project" value="UniProtKB-EC"/>
</dbReference>
<dbReference type="EMBL" id="HG994587">
    <property type="protein sequence ID" value="CAF3029243.1"/>
    <property type="molecule type" value="Genomic_DNA"/>
</dbReference>
<dbReference type="EC" id="3.6.4.13" evidence="7"/>
<sequence>MCPPKVEKHGRIGEEIAGKINRPALLKELNKFYLKPEIKELSNEHGLDDYLYHQAYVSFRKYCLEIDKLPPDLYILLSDILKGYTVEDLFPFFLKHARKVFPHLECIGDLKNIGDLTDPTKWYPEAPIIFCKVRRKKDVFADSEENLSSHVACTVEMTSLSQVVEVAVIDEIQMLKDLQRGWAWTRAILGVPAEEIHAAAIDLVRELMISTGEEVEVRNYKRLTDLVVEDKALDKLDNVLPGDCIVCFSKQDIYRVSRDLEQMGIDSAVIYGSLPPSTKLAMAAKFNDANDPCKVLVSTDAIGMGLNLNIRRIIFYSMTKIQLLENGDKEMDTISVSQTLQIAGRAGRFNTQWETGYVTTFREEELKVLKELMVQNPPELLQAGLHPTFEQIEISR</sequence>
<dbReference type="Pfam" id="PF18114">
    <property type="entry name" value="Suv3_N"/>
    <property type="match status" value="1"/>
</dbReference>
<dbReference type="PANTHER" id="PTHR12131">
    <property type="entry name" value="ATP-DEPENDENT RNA AND DNA HELICASE"/>
    <property type="match status" value="1"/>
</dbReference>
<dbReference type="GO" id="GO:0005524">
    <property type="term" value="F:ATP binding"/>
    <property type="evidence" value="ECO:0007669"/>
    <property type="project" value="UniProtKB-KW"/>
</dbReference>
<keyword evidence="2" id="KW-0547">Nucleotide-binding</keyword>
<dbReference type="Pfam" id="PF00271">
    <property type="entry name" value="Helicase_C"/>
    <property type="match status" value="1"/>
</dbReference>
<organism evidence="7 8">
    <name type="scientific">Lepeophtheirus salmonis</name>
    <name type="common">Salmon louse</name>
    <name type="synonym">Caligus salmonis</name>
    <dbReference type="NCBI Taxonomy" id="72036"/>
    <lineage>
        <taxon>Eukaryota</taxon>
        <taxon>Metazoa</taxon>
        <taxon>Ecdysozoa</taxon>
        <taxon>Arthropoda</taxon>
        <taxon>Crustacea</taxon>
        <taxon>Multicrustacea</taxon>
        <taxon>Hexanauplia</taxon>
        <taxon>Copepoda</taxon>
        <taxon>Siphonostomatoida</taxon>
        <taxon>Caligidae</taxon>
        <taxon>Lepeophtheirus</taxon>
    </lineage>
</organism>
<dbReference type="PANTHER" id="PTHR12131:SF1">
    <property type="entry name" value="ATP-DEPENDENT RNA HELICASE SUPV3L1, MITOCHONDRIAL-RELATED"/>
    <property type="match status" value="1"/>
</dbReference>
<dbReference type="CDD" id="cd18805">
    <property type="entry name" value="SF2_C_suv3"/>
    <property type="match status" value="1"/>
</dbReference>